<dbReference type="Proteomes" id="UP000612808">
    <property type="component" value="Unassembled WGS sequence"/>
</dbReference>
<dbReference type="Gene3D" id="2.40.10.480">
    <property type="match status" value="1"/>
</dbReference>
<dbReference type="SUPFAM" id="SSF63829">
    <property type="entry name" value="Calcium-dependent phosphotriesterase"/>
    <property type="match status" value="1"/>
</dbReference>
<sequence length="615" mass="63209">MTVVDLGPANVGYPLMSGLVVGDVCRVGSRNLSPARIAGYDLRTGTVTSTVLLPTGNFVQALAPAPDGGVYAGVTKAADAVNIYHCTERTATPVAAVPGMFVRTIAVAPDGTVYVAGREPRRGRGTAVYSCCPATETVTELAVPDAAATQTLALLATDDVVYAGTGSSLAGGNGAAHAGVAAIDRRTGAVTPLGGDVLGADPTVRALARQGDTLIVGTEGDPARLVLIDLADPGRTTVIPVPDTKAVTNLLVVGDDLYLACAQRSALLRYRNGSLTELAVPVPDGETWGLSAYRGALVGVSSGGYLWTYADGTVEVRQLAEHGAPAGPQLGMSVGAVGDEVLVGGNFSMTRHRPASGTRELVPMPGEVKDTVTVDDTLYLAAYNSQGLFRYRPGRDDAPHRVARLPVEQNRPHCIRYSPDHDLVLVGVQADTTGGGCLATYRPADGSLAVHADPLGTQMLRAVAVGGAVAYLGGDSPDGPAGDLAAIDPATGVVSWRRSTGTVGISGLAVLGDRLYALTLRGRLLVLPATPGPDAPDILAEADLSAVAPDRGRLYPVDGTLYCVAARALSTIDPRTLTATVRSELAGEWYSGARLAAGPSGRLYTLRGRNLVQIG</sequence>
<organism evidence="1 2">
    <name type="scientific">Actinocatenispora rupis</name>
    <dbReference type="NCBI Taxonomy" id="519421"/>
    <lineage>
        <taxon>Bacteria</taxon>
        <taxon>Bacillati</taxon>
        <taxon>Actinomycetota</taxon>
        <taxon>Actinomycetes</taxon>
        <taxon>Micromonosporales</taxon>
        <taxon>Micromonosporaceae</taxon>
        <taxon>Actinocatenispora</taxon>
    </lineage>
</organism>
<dbReference type="AlphaFoldDB" id="A0A8J3J5C4"/>
<gene>
    <name evidence="1" type="ORF">Aru02nite_31460</name>
</gene>
<accession>A0A8J3J5C4</accession>
<protein>
    <recommendedName>
        <fullName evidence="3">PQQ-like domain-containing protein</fullName>
    </recommendedName>
</protein>
<dbReference type="Gene3D" id="2.120.10.80">
    <property type="entry name" value="Kelch-type beta propeller"/>
    <property type="match status" value="1"/>
</dbReference>
<evidence type="ECO:0008006" key="3">
    <source>
        <dbReference type="Google" id="ProtNLM"/>
    </source>
</evidence>
<dbReference type="EMBL" id="BOMB01000017">
    <property type="protein sequence ID" value="GID12257.1"/>
    <property type="molecule type" value="Genomic_DNA"/>
</dbReference>
<reference evidence="1" key="1">
    <citation type="submission" date="2021-01" db="EMBL/GenBank/DDBJ databases">
        <title>Whole genome shotgun sequence of Actinocatenispora rupis NBRC 107355.</title>
        <authorList>
            <person name="Komaki H."/>
            <person name="Tamura T."/>
        </authorList>
    </citation>
    <scope>NUCLEOTIDE SEQUENCE</scope>
    <source>
        <strain evidence="1">NBRC 107355</strain>
    </source>
</reference>
<evidence type="ECO:0000313" key="2">
    <source>
        <dbReference type="Proteomes" id="UP000612808"/>
    </source>
</evidence>
<name>A0A8J3J5C4_9ACTN</name>
<dbReference type="SUPFAM" id="SSF75011">
    <property type="entry name" value="3-carboxy-cis,cis-mucoante lactonizing enzyme"/>
    <property type="match status" value="1"/>
</dbReference>
<keyword evidence="2" id="KW-1185">Reference proteome</keyword>
<evidence type="ECO:0000313" key="1">
    <source>
        <dbReference type="EMBL" id="GID12257.1"/>
    </source>
</evidence>
<proteinExistence type="predicted"/>
<comment type="caution">
    <text evidence="1">The sequence shown here is derived from an EMBL/GenBank/DDBJ whole genome shotgun (WGS) entry which is preliminary data.</text>
</comment>
<dbReference type="InterPro" id="IPR015915">
    <property type="entry name" value="Kelch-typ_b-propeller"/>
</dbReference>
<dbReference type="RefSeq" id="WP_203658235.1">
    <property type="nucleotide sequence ID" value="NZ_BAAAZM010000009.1"/>
</dbReference>